<name>A0A1G8C034_9PROT</name>
<dbReference type="Proteomes" id="UP000217076">
    <property type="component" value="Unassembled WGS sequence"/>
</dbReference>
<dbReference type="OrthoDB" id="163768at2"/>
<keyword evidence="4" id="KW-1185">Reference proteome</keyword>
<dbReference type="Pfam" id="PF08666">
    <property type="entry name" value="SAF"/>
    <property type="match status" value="1"/>
</dbReference>
<organism evidence="3 4">
    <name type="scientific">Roseospirillum parvum</name>
    <dbReference type="NCBI Taxonomy" id="83401"/>
    <lineage>
        <taxon>Bacteria</taxon>
        <taxon>Pseudomonadati</taxon>
        <taxon>Pseudomonadota</taxon>
        <taxon>Alphaproteobacteria</taxon>
        <taxon>Rhodospirillales</taxon>
        <taxon>Rhodospirillaceae</taxon>
        <taxon>Roseospirillum</taxon>
    </lineage>
</organism>
<dbReference type="STRING" id="83401.SAMN05421742_106164"/>
<evidence type="ECO:0000259" key="2">
    <source>
        <dbReference type="SMART" id="SM00858"/>
    </source>
</evidence>
<evidence type="ECO:0000313" key="4">
    <source>
        <dbReference type="Proteomes" id="UP000217076"/>
    </source>
</evidence>
<reference evidence="4" key="1">
    <citation type="submission" date="2016-10" db="EMBL/GenBank/DDBJ databases">
        <authorList>
            <person name="Varghese N."/>
            <person name="Submissions S."/>
        </authorList>
    </citation>
    <scope>NUCLEOTIDE SEQUENCE [LARGE SCALE GENOMIC DNA]</scope>
    <source>
        <strain evidence="4">930I</strain>
    </source>
</reference>
<feature type="domain" description="SAF" evidence="2">
    <location>
        <begin position="43"/>
        <end position="111"/>
    </location>
</feature>
<dbReference type="InterPro" id="IPR017592">
    <property type="entry name" value="Pilus_assmbl_Flp-typ_CpaB"/>
</dbReference>
<gene>
    <name evidence="3" type="ORF">SAMN05421742_106164</name>
</gene>
<proteinExistence type="predicted"/>
<evidence type="ECO:0000313" key="3">
    <source>
        <dbReference type="EMBL" id="SDH38673.1"/>
    </source>
</evidence>
<evidence type="ECO:0000256" key="1">
    <source>
        <dbReference type="SAM" id="MobiDB-lite"/>
    </source>
</evidence>
<dbReference type="RefSeq" id="WP_092619599.1">
    <property type="nucleotide sequence ID" value="NZ_FNCV01000006.1"/>
</dbReference>
<dbReference type="AlphaFoldDB" id="A0A1G8C034"/>
<accession>A0A1G8C034</accession>
<dbReference type="CDD" id="cd11614">
    <property type="entry name" value="SAF_CpaB_FlgA_like"/>
    <property type="match status" value="1"/>
</dbReference>
<feature type="compositionally biased region" description="Pro residues" evidence="1">
    <location>
        <begin position="286"/>
        <end position="310"/>
    </location>
</feature>
<dbReference type="NCBIfam" id="TIGR03177">
    <property type="entry name" value="pilus_cpaB"/>
    <property type="match status" value="1"/>
</dbReference>
<feature type="compositionally biased region" description="Low complexity" evidence="1">
    <location>
        <begin position="311"/>
        <end position="322"/>
    </location>
</feature>
<dbReference type="InterPro" id="IPR013974">
    <property type="entry name" value="SAF"/>
</dbReference>
<dbReference type="SMART" id="SM00858">
    <property type="entry name" value="SAF"/>
    <property type="match status" value="1"/>
</dbReference>
<dbReference type="EMBL" id="FNCV01000006">
    <property type="protein sequence ID" value="SDH38673.1"/>
    <property type="molecule type" value="Genomic_DNA"/>
</dbReference>
<feature type="region of interest" description="Disordered" evidence="1">
    <location>
        <begin position="265"/>
        <end position="342"/>
    </location>
</feature>
<protein>
    <submittedName>
        <fullName evidence="3">Pilus assembly protein CpaB</fullName>
    </submittedName>
</protein>
<dbReference type="InterPro" id="IPR031571">
    <property type="entry name" value="RcpC_dom"/>
</dbReference>
<sequence>MRPLTIILLVAALAIAGAAAFLVNSLISSQETQEEAGPAIPTVDVLVANDELSVGAMIRDDDLAWAPWPEDALDSRLVVRTSGKDPKAVFVGAFTRKELIPGEPLRPAYVFRQGDARVMAGLLTPGMRGMAISISAESSVAGFIRPGDHVDVVLTYRVQTVKGTGEKQVHENASETLLRDIRVLAIDQAVRGGEDVAKTGKTATLEVTLPQAEVLALAQDLGNISLVLRSLAPGPRDKDPSGPSFTSDLMVARGLAQAVLGRAWGEASGSGRDRQPTPVVRQPTISAPPPPTISSPPPPPRASAPPPPPSSTNNAASGAGASPAPPAVVNIYRGGSRSQKAF</sequence>
<dbReference type="Pfam" id="PF16976">
    <property type="entry name" value="RcpC"/>
    <property type="match status" value="1"/>
</dbReference>